<keyword evidence="3" id="KW-1133">Transmembrane helix</keyword>
<feature type="region of interest" description="Disordered" evidence="2">
    <location>
        <begin position="159"/>
        <end position="204"/>
    </location>
</feature>
<feature type="coiled-coil region" evidence="1">
    <location>
        <begin position="111"/>
        <end position="145"/>
    </location>
</feature>
<evidence type="ECO:0000256" key="1">
    <source>
        <dbReference type="SAM" id="Coils"/>
    </source>
</evidence>
<dbReference type="AlphaFoldDB" id="E6VET4"/>
<gene>
    <name evidence="4" type="ordered locus">Rpdx1_3661</name>
</gene>
<dbReference type="HOGENOM" id="CLU_116273_0_0_5"/>
<sequence>MVATATGAMIALWPGDGEHDVDVRLLTSMREIPPLDLRPSHLPALGAQPIAITAAALLLIIAGIGTIFLWRIATGTNPEQERVASGRQVQARVAQTSEQIMERTKGLELTQQQSIDQLQSLQDQLAQIERLVAEQRNETRKLSEQVGEIGARLDSLRQSFAQAQPTETAERSAVRSKPAARTARGKAKRSRATHSQRNSTKPRR</sequence>
<evidence type="ECO:0000256" key="3">
    <source>
        <dbReference type="SAM" id="Phobius"/>
    </source>
</evidence>
<feature type="transmembrane region" description="Helical" evidence="3">
    <location>
        <begin position="50"/>
        <end position="72"/>
    </location>
</feature>
<keyword evidence="3" id="KW-0472">Membrane</keyword>
<feature type="compositionally biased region" description="Basic residues" evidence="2">
    <location>
        <begin position="183"/>
        <end position="204"/>
    </location>
</feature>
<keyword evidence="3" id="KW-0812">Transmembrane</keyword>
<dbReference type="STRING" id="652103.Rpdx1_3661"/>
<dbReference type="EMBL" id="CP002418">
    <property type="protein sequence ID" value="ADU45228.1"/>
    <property type="molecule type" value="Genomic_DNA"/>
</dbReference>
<keyword evidence="1" id="KW-0175">Coiled coil</keyword>
<accession>E6VET4</accession>
<protein>
    <submittedName>
        <fullName evidence="4">Uncharacterized protein</fullName>
    </submittedName>
</protein>
<dbReference type="KEGG" id="rpx:Rpdx1_3661"/>
<dbReference type="Proteomes" id="UP000001402">
    <property type="component" value="Chromosome"/>
</dbReference>
<organism evidence="4 5">
    <name type="scientific">Rhodopseudomonas palustris (strain DX-1)</name>
    <dbReference type="NCBI Taxonomy" id="652103"/>
    <lineage>
        <taxon>Bacteria</taxon>
        <taxon>Pseudomonadati</taxon>
        <taxon>Pseudomonadota</taxon>
        <taxon>Alphaproteobacteria</taxon>
        <taxon>Hyphomicrobiales</taxon>
        <taxon>Nitrobacteraceae</taxon>
        <taxon>Rhodopseudomonas</taxon>
    </lineage>
</organism>
<reference evidence="4" key="1">
    <citation type="submission" date="2010-12" db="EMBL/GenBank/DDBJ databases">
        <title>Complete sequence of Rhodopseudomonas palustris DX-1.</title>
        <authorList>
            <consortium name="US DOE Joint Genome Institute"/>
            <person name="Lucas S."/>
            <person name="Copeland A."/>
            <person name="Lapidus A."/>
            <person name="Cheng J.-F."/>
            <person name="Goodwin L."/>
            <person name="Pitluck S."/>
            <person name="Misra M."/>
            <person name="Chertkov O."/>
            <person name="Detter J.C."/>
            <person name="Han C."/>
            <person name="Tapia R."/>
            <person name="Land M."/>
            <person name="Hauser L."/>
            <person name="Kyrpides N."/>
            <person name="Ivanova N."/>
            <person name="Ovchinnikova G."/>
            <person name="Logan B."/>
            <person name="Oda Y."/>
            <person name="Harwood C."/>
            <person name="Woyke T."/>
        </authorList>
    </citation>
    <scope>NUCLEOTIDE SEQUENCE [LARGE SCALE GENOMIC DNA]</scope>
    <source>
        <strain evidence="4">DX-1</strain>
    </source>
</reference>
<proteinExistence type="predicted"/>
<dbReference type="eggNOG" id="ENOG5030UCK">
    <property type="taxonomic scope" value="Bacteria"/>
</dbReference>
<evidence type="ECO:0000256" key="2">
    <source>
        <dbReference type="SAM" id="MobiDB-lite"/>
    </source>
</evidence>
<evidence type="ECO:0000313" key="4">
    <source>
        <dbReference type="EMBL" id="ADU45228.1"/>
    </source>
</evidence>
<name>E6VET4_RHOPX</name>
<evidence type="ECO:0000313" key="5">
    <source>
        <dbReference type="Proteomes" id="UP000001402"/>
    </source>
</evidence>